<gene>
    <name evidence="1" type="ORF">Q7514_06035</name>
</gene>
<dbReference type="Proteomes" id="UP001336020">
    <property type="component" value="Unassembled WGS sequence"/>
</dbReference>
<sequence length="523" mass="57571">MGLPEGTPKEVVAQAAELPRVPEFDPTVGVAVSVDARGAPPHRFVAIGDSLLQGFQSAAVYRTDVSVPAIVAYELGVLDTFRYPRYGGPGGLPLNVELMLRRLEERYGSRMTPWEIPAALFTLRNFMDEVEDYWERGPGATAPVIGTYNHNLSCYGWDLRDALEKTAAHCRARIAAPSDNLLDQIVENNGDRAAMRVYPHWAPAQESMTLFDAAAALGDDNGDDTDSGIETLVVFLGSNNALGTVTQLRVAWSGADYQDLDRKSSYTIWRPEHFDAEFAEVVEQVRRISARHVILCTIPHVTIAPIARGLGGKSGSRYFAYYTRPWIDEQHFDAARDEHITGEEAHAVDTAIDHYNNTIHRAVADARADGRDWYLLDVAGVLERLAARRYRDDLNARPAWWTPYPLPPELAALDPVPDTRFLTADGEGGRATGGLFSLDGVHPTTVGYGILAQEIIGIMASAGVEFRHTNGAVRTDTTVDFERLIRQDSLVQSPPQNIDSALSILGWADEVLDVFRRLLHGGV</sequence>
<dbReference type="InterPro" id="IPR036514">
    <property type="entry name" value="SGNH_hydro_sf"/>
</dbReference>
<accession>A0ABU7L6A7</accession>
<dbReference type="RefSeq" id="WP_330132340.1">
    <property type="nucleotide sequence ID" value="NZ_JAUTXY010000002.1"/>
</dbReference>
<evidence type="ECO:0000313" key="2">
    <source>
        <dbReference type="Proteomes" id="UP001336020"/>
    </source>
</evidence>
<keyword evidence="2" id="KW-1185">Reference proteome</keyword>
<evidence type="ECO:0000313" key="1">
    <source>
        <dbReference type="EMBL" id="MEE2057085.1"/>
    </source>
</evidence>
<protein>
    <recommendedName>
        <fullName evidence="3">GDSL-like lipase/acylhydrolase family protein</fullName>
    </recommendedName>
</protein>
<evidence type="ECO:0008006" key="3">
    <source>
        <dbReference type="Google" id="ProtNLM"/>
    </source>
</evidence>
<reference evidence="1 2" key="1">
    <citation type="submission" date="2023-07" db="EMBL/GenBank/DDBJ databases">
        <authorList>
            <person name="Girao M."/>
            <person name="Carvalho M.F."/>
        </authorList>
    </citation>
    <scope>NUCLEOTIDE SEQUENCE [LARGE SCALE GENOMIC DNA]</scope>
    <source>
        <strain evidence="1 2">YIM65754</strain>
    </source>
</reference>
<dbReference type="SUPFAM" id="SSF52266">
    <property type="entry name" value="SGNH hydrolase"/>
    <property type="match status" value="1"/>
</dbReference>
<organism evidence="1 2">
    <name type="scientific">Rhodococcus artemisiae</name>
    <dbReference type="NCBI Taxonomy" id="714159"/>
    <lineage>
        <taxon>Bacteria</taxon>
        <taxon>Bacillati</taxon>
        <taxon>Actinomycetota</taxon>
        <taxon>Actinomycetes</taxon>
        <taxon>Mycobacteriales</taxon>
        <taxon>Nocardiaceae</taxon>
        <taxon>Rhodococcus</taxon>
    </lineage>
</organism>
<name>A0ABU7L6A7_9NOCA</name>
<proteinExistence type="predicted"/>
<dbReference type="Gene3D" id="3.40.50.1110">
    <property type="entry name" value="SGNH hydrolase"/>
    <property type="match status" value="1"/>
</dbReference>
<comment type="caution">
    <text evidence="1">The sequence shown here is derived from an EMBL/GenBank/DDBJ whole genome shotgun (WGS) entry which is preliminary data.</text>
</comment>
<dbReference type="EMBL" id="JAUTXY010000002">
    <property type="protein sequence ID" value="MEE2057085.1"/>
    <property type="molecule type" value="Genomic_DNA"/>
</dbReference>